<keyword evidence="3" id="KW-0064">Aspartyl protease</keyword>
<dbReference type="InterPro" id="IPR043502">
    <property type="entry name" value="DNA/RNA_pol_sf"/>
</dbReference>
<accession>A0A9R1VP42</accession>
<dbReference type="InterPro" id="IPR001878">
    <property type="entry name" value="Znf_CCHC"/>
</dbReference>
<feature type="region of interest" description="Disordered" evidence="5">
    <location>
        <begin position="1602"/>
        <end position="1646"/>
    </location>
</feature>
<reference evidence="7 8" key="1">
    <citation type="journal article" date="2017" name="Nat. Commun.">
        <title>Genome assembly with in vitro proximity ligation data and whole-genome triplication in lettuce.</title>
        <authorList>
            <person name="Reyes-Chin-Wo S."/>
            <person name="Wang Z."/>
            <person name="Yang X."/>
            <person name="Kozik A."/>
            <person name="Arikit S."/>
            <person name="Song C."/>
            <person name="Xia L."/>
            <person name="Froenicke L."/>
            <person name="Lavelle D.O."/>
            <person name="Truco M.J."/>
            <person name="Xia R."/>
            <person name="Zhu S."/>
            <person name="Xu C."/>
            <person name="Xu H."/>
            <person name="Xu X."/>
            <person name="Cox K."/>
            <person name="Korf I."/>
            <person name="Meyers B.C."/>
            <person name="Michelmore R.W."/>
        </authorList>
    </citation>
    <scope>NUCLEOTIDE SEQUENCE [LARGE SCALE GENOMIC DNA]</scope>
    <source>
        <strain evidence="8">cv. Salinas</strain>
        <tissue evidence="7">Seedlings</tissue>
    </source>
</reference>
<feature type="compositionally biased region" description="Low complexity" evidence="5">
    <location>
        <begin position="806"/>
        <end position="826"/>
    </location>
</feature>
<dbReference type="GO" id="GO:0003676">
    <property type="term" value="F:nucleic acid binding"/>
    <property type="evidence" value="ECO:0007669"/>
    <property type="project" value="InterPro"/>
</dbReference>
<evidence type="ECO:0000256" key="1">
    <source>
        <dbReference type="ARBA" id="ARBA00022670"/>
    </source>
</evidence>
<dbReference type="SMART" id="SM00343">
    <property type="entry name" value="ZnF_C2HC"/>
    <property type="match status" value="2"/>
</dbReference>
<feature type="region of interest" description="Disordered" evidence="5">
    <location>
        <begin position="795"/>
        <end position="829"/>
    </location>
</feature>
<dbReference type="InterPro" id="IPR012337">
    <property type="entry name" value="RNaseH-like_sf"/>
</dbReference>
<name>A0A9R1VP42_LACSA</name>
<dbReference type="Pfam" id="PF07727">
    <property type="entry name" value="RVT_2"/>
    <property type="match status" value="2"/>
</dbReference>
<dbReference type="Pfam" id="PF00665">
    <property type="entry name" value="rve"/>
    <property type="match status" value="1"/>
</dbReference>
<dbReference type="PANTHER" id="PTHR42648:SF25">
    <property type="entry name" value="RNA-DIRECTED DNA POLYMERASE"/>
    <property type="match status" value="1"/>
</dbReference>
<dbReference type="EMBL" id="NBSK02000005">
    <property type="protein sequence ID" value="KAJ0208302.1"/>
    <property type="molecule type" value="Genomic_DNA"/>
</dbReference>
<feature type="compositionally biased region" description="Basic and acidic residues" evidence="5">
    <location>
        <begin position="179"/>
        <end position="191"/>
    </location>
</feature>
<dbReference type="SUPFAM" id="SSF57756">
    <property type="entry name" value="Retrovirus zinc finger-like domains"/>
    <property type="match status" value="2"/>
</dbReference>
<dbReference type="GO" id="GO:0004190">
    <property type="term" value="F:aspartic-type endopeptidase activity"/>
    <property type="evidence" value="ECO:0007669"/>
    <property type="project" value="UniProtKB-KW"/>
</dbReference>
<dbReference type="GO" id="GO:0008270">
    <property type="term" value="F:zinc ion binding"/>
    <property type="evidence" value="ECO:0007669"/>
    <property type="project" value="InterPro"/>
</dbReference>
<dbReference type="GO" id="GO:0006508">
    <property type="term" value="P:proteolysis"/>
    <property type="evidence" value="ECO:0007669"/>
    <property type="project" value="UniProtKB-KW"/>
</dbReference>
<dbReference type="Proteomes" id="UP000235145">
    <property type="component" value="Unassembled WGS sequence"/>
</dbReference>
<dbReference type="Gene3D" id="3.30.420.10">
    <property type="entry name" value="Ribonuclease H-like superfamily/Ribonuclease H"/>
    <property type="match status" value="1"/>
</dbReference>
<dbReference type="InterPro" id="IPR036875">
    <property type="entry name" value="Znf_CCHC_sf"/>
</dbReference>
<dbReference type="InterPro" id="IPR025724">
    <property type="entry name" value="GAG-pre-integrase_dom"/>
</dbReference>
<feature type="compositionally biased region" description="Gly residues" evidence="5">
    <location>
        <begin position="198"/>
        <end position="222"/>
    </location>
</feature>
<feature type="compositionally biased region" description="Low complexity" evidence="5">
    <location>
        <begin position="230"/>
        <end position="239"/>
    </location>
</feature>
<dbReference type="InterPro" id="IPR036397">
    <property type="entry name" value="RNaseH_sf"/>
</dbReference>
<proteinExistence type="predicted"/>
<comment type="caution">
    <text evidence="7">The sequence shown here is derived from an EMBL/GenBank/DDBJ whole genome shotgun (WGS) entry which is preliminary data.</text>
</comment>
<evidence type="ECO:0000259" key="6">
    <source>
        <dbReference type="PROSITE" id="PS50994"/>
    </source>
</evidence>
<evidence type="ECO:0000313" key="7">
    <source>
        <dbReference type="EMBL" id="KAJ0208302.1"/>
    </source>
</evidence>
<dbReference type="Pfam" id="PF25597">
    <property type="entry name" value="SH3_retrovirus"/>
    <property type="match status" value="1"/>
</dbReference>
<feature type="compositionally biased region" description="Polar residues" evidence="5">
    <location>
        <begin position="1628"/>
        <end position="1646"/>
    </location>
</feature>
<dbReference type="InterPro" id="IPR013103">
    <property type="entry name" value="RVT_2"/>
</dbReference>
<evidence type="ECO:0000256" key="2">
    <source>
        <dbReference type="ARBA" id="ARBA00022723"/>
    </source>
</evidence>
<dbReference type="PROSITE" id="PS50994">
    <property type="entry name" value="INTEGRASE"/>
    <property type="match status" value="1"/>
</dbReference>
<keyword evidence="8" id="KW-1185">Reference proteome</keyword>
<dbReference type="Pfam" id="PF22936">
    <property type="entry name" value="Pol_BBD"/>
    <property type="match status" value="1"/>
</dbReference>
<keyword evidence="1" id="KW-0645">Protease</keyword>
<keyword evidence="4" id="KW-0378">Hydrolase</keyword>
<dbReference type="PANTHER" id="PTHR42648">
    <property type="entry name" value="TRANSPOSASE, PUTATIVE-RELATED"/>
    <property type="match status" value="1"/>
</dbReference>
<dbReference type="InterPro" id="IPR057670">
    <property type="entry name" value="SH3_retrovirus"/>
</dbReference>
<dbReference type="CDD" id="cd09272">
    <property type="entry name" value="RNase_HI_RT_Ty1"/>
    <property type="match status" value="1"/>
</dbReference>
<feature type="region of interest" description="Disordered" evidence="5">
    <location>
        <begin position="179"/>
        <end position="244"/>
    </location>
</feature>
<evidence type="ECO:0000256" key="5">
    <source>
        <dbReference type="SAM" id="MobiDB-lite"/>
    </source>
</evidence>
<protein>
    <recommendedName>
        <fullName evidence="6">Integrase catalytic domain-containing protein</fullName>
    </recommendedName>
</protein>
<keyword evidence="2" id="KW-0479">Metal-binding</keyword>
<feature type="region of interest" description="Disordered" evidence="5">
    <location>
        <begin position="1683"/>
        <end position="1710"/>
    </location>
</feature>
<feature type="compositionally biased region" description="Polar residues" evidence="5">
    <location>
        <begin position="1683"/>
        <end position="1703"/>
    </location>
</feature>
<dbReference type="Pfam" id="PF14223">
    <property type="entry name" value="Retrotran_gag_2"/>
    <property type="match status" value="2"/>
</dbReference>
<organism evidence="7 8">
    <name type="scientific">Lactuca sativa</name>
    <name type="common">Garden lettuce</name>
    <dbReference type="NCBI Taxonomy" id="4236"/>
    <lineage>
        <taxon>Eukaryota</taxon>
        <taxon>Viridiplantae</taxon>
        <taxon>Streptophyta</taxon>
        <taxon>Embryophyta</taxon>
        <taxon>Tracheophyta</taxon>
        <taxon>Spermatophyta</taxon>
        <taxon>Magnoliopsida</taxon>
        <taxon>eudicotyledons</taxon>
        <taxon>Gunneridae</taxon>
        <taxon>Pentapetalae</taxon>
        <taxon>asterids</taxon>
        <taxon>campanulids</taxon>
        <taxon>Asterales</taxon>
        <taxon>Asteraceae</taxon>
        <taxon>Cichorioideae</taxon>
        <taxon>Cichorieae</taxon>
        <taxon>Lactucinae</taxon>
        <taxon>Lactuca</taxon>
    </lineage>
</organism>
<dbReference type="SUPFAM" id="SSF53098">
    <property type="entry name" value="Ribonuclease H-like"/>
    <property type="match status" value="1"/>
</dbReference>
<evidence type="ECO:0000313" key="8">
    <source>
        <dbReference type="Proteomes" id="UP000235145"/>
    </source>
</evidence>
<dbReference type="InterPro" id="IPR039537">
    <property type="entry name" value="Retrotran_Ty1/copia-like"/>
</dbReference>
<evidence type="ECO:0000256" key="3">
    <source>
        <dbReference type="ARBA" id="ARBA00022750"/>
    </source>
</evidence>
<gene>
    <name evidence="7" type="ORF">LSAT_V11C500255750</name>
</gene>
<dbReference type="GO" id="GO:0015074">
    <property type="term" value="P:DNA integration"/>
    <property type="evidence" value="ECO:0007669"/>
    <property type="project" value="InterPro"/>
</dbReference>
<dbReference type="InterPro" id="IPR054722">
    <property type="entry name" value="PolX-like_BBD"/>
</dbReference>
<sequence>MKAQGVWDAVKPRTANTVVEVKKDKMALAAIYQGIPKDMLLSLAEKQTTKESWDALKIRFLGADRVKKARIQTLKADFEALSMKDTEVVDEFAVKVSNIVSNIHTLGETVEESYVVKKLLRAMPSKFLQIASTLEQFGDLDEMTVEEVIGRLKAHEERMWGQCDIDDKKLLLNHQEWTERSKKKTDEDSKFNHKRNRGGGSRGWGRGQNRGGNQGGRGGRGRGNSFHQKNNGNNGGSSSQDKSSMQCYNFQDYGHYAAECKNPRKERNQVNNLIHEQLDNEPTLLLASFDPTIEIGEIKLKPTIEDKRRYSETIKYVVSASNHMIGDKYKFRNLNKMIQGYVKFGNEARVRIKGKGSIVSQCKNGEHRKLDEVYYIPDLCSNIISLRQLAEGGDEIRIKDPFLWVHDTSGRLLMRVQRSPNRLYKIELLEVSSKCMIAEINEPTWLWHARMGHVNFNALKLMSEKGMVIGMPRINTPSQPCEGCLVGKQSRNSYPLRTNYRAKKRLELIHGDLCGPVSPPTPAGNKYFMLLVDDFSKVMWVYLLKTKDEAFQVFKNFRAKVEAETSEKVKILRTDHRGEFLSSQFTTYCDETGLERHYTAPYSPQQNGVVERWNRTVLEIVRNCLKTMSVPDVVWGEAVNHAVYILNRASMKALKESTPYEMWTGRKPHVSHLRVFGCAAHMMASQNHLKKLDDRSKKVVHLGVKKDTKAYRLLDPVTELMYVSKNVIFEENKAWMWEKMAKIKPTPGMSFTIEGFDFNDLDYDEVGPTPGTPDEYVVPQSEEDWIEGESHPISLQLDPQLSPHDTSLSPPSPVSQVGSSSIASSSTGGGAPKRYRFLSNLYDQTEQLMMVHDEEEPTSYTDAKKRKEWVNALKVELASIEKNNTWRLVDLPKDRKPIGLKWVFKVKRDPHGKILKHKARIVAKGYVQKQGIDYEEVFAPVARIETVRVILALAGCNGWHVHHLDVKSSFLNGKLEEEVYVSQPDGFVKRGEENKVYKLSKALYGLKQAPRAWNACLDRRKILIIGVYVDDLLVTENCHEELKCFKQEMNEKFEMSDLGLLSYYLGIEVHQNDTGITLKQEAYAKNILTKTRILHCNPTTSPLEHKVKLTKDEDGELVDPTEYRSIVGGLRYLTHTRPNISFAVGVVSRFMKRPTTKHLQAVKGILRYVRGTLDYGLVYTRGKGKVTISGYSDSDLGMDINDRRSTSGMAFYVNGNLVTWSSQKQRCVALSSCEVEFMAATSATCQGIWLRRLLTETIGEKVEPATLFVHNKSAIDLMRNQVFHGRSKHIDIRFHFIRESVENGEIKTCTLSLFCSCFIPTWLFHGNFHVKPLWMNLYFLCESQPIKQHQQQPMSNLKVRSKELIQHSPNSSSEFSFRSYSNDSSMTIIEVNTHTHFPIKLTANNFPVWRKQAWKAMSHAQSKPHQKFYQLMQQKKVSPTQQKQIQSTESGFVKIRSIILGALLGSCSETIQSVVLSAHTSYQAFKRLTESYASVSRSIIISLKSRLANNPKGTRSIMEFLHDMKNIADDLALAQSPVDEEDLVVHILSQLGEDYNNITTALKFHDTAITYPDLFEKLLDHKRTLKDTTVSPAIATVNNTQKFTNRYPTKSRNDNRYPQQFNNNQNQTTGARVSRPTNQYIGGNSYSKGNRNSSYCQYCNIPGHETKDCRKLARFLRENNITISNSASPPVNTTTAGSTSSNPPWMFDTGASHHVASTSASFQTLSEYGGPDEIVLGNAIQSLRSLPRVNSTTTSSQSISSLHHKFGHPSTKQLTSSIACLLSYSTTNHPMKNFTMHPELIPNLNHLDVYAIHGCDLTHPLNYTDDQQNAFSLVILHLSRPTNAMILQPTKYITQYMLSSLSILIPVMLIHK</sequence>
<dbReference type="SUPFAM" id="SSF56672">
    <property type="entry name" value="DNA/RNA polymerases"/>
    <property type="match status" value="1"/>
</dbReference>
<feature type="domain" description="Integrase catalytic" evidence="6">
    <location>
        <begin position="491"/>
        <end position="667"/>
    </location>
</feature>
<evidence type="ECO:0000256" key="4">
    <source>
        <dbReference type="ARBA" id="ARBA00022801"/>
    </source>
</evidence>
<dbReference type="Pfam" id="PF13976">
    <property type="entry name" value="gag_pre-integrs"/>
    <property type="match status" value="1"/>
</dbReference>
<dbReference type="InterPro" id="IPR001584">
    <property type="entry name" value="Integrase_cat-core"/>
</dbReference>